<reference evidence="1 2" key="1">
    <citation type="journal article" date="2014" name="Int. J. Syst. Evol. Microbiol.">
        <title>Complete genome sequence of Corynebacterium casei LMG S-19264T (=DSM 44701T), isolated from a smear-ripened cheese.</title>
        <authorList>
            <consortium name="US DOE Joint Genome Institute (JGI-PGF)"/>
            <person name="Walter F."/>
            <person name="Albersmeier A."/>
            <person name="Kalinowski J."/>
            <person name="Ruckert C."/>
        </authorList>
    </citation>
    <scope>NUCLEOTIDE SEQUENCE [LARGE SCALE GENOMIC DNA]</scope>
    <source>
        <strain evidence="1 2">CGMCC 4.7111</strain>
    </source>
</reference>
<accession>A0A917YCM4</accession>
<evidence type="ECO:0000313" key="1">
    <source>
        <dbReference type="EMBL" id="GGN86126.1"/>
    </source>
</evidence>
<comment type="caution">
    <text evidence="1">The sequence shown here is derived from an EMBL/GenBank/DDBJ whole genome shotgun (WGS) entry which is preliminary data.</text>
</comment>
<evidence type="ECO:0000313" key="2">
    <source>
        <dbReference type="Proteomes" id="UP000600365"/>
    </source>
</evidence>
<gene>
    <name evidence="1" type="ORF">GCM10011579_077650</name>
</gene>
<keyword evidence="2" id="KW-1185">Reference proteome</keyword>
<dbReference type="EMBL" id="BMMM01000018">
    <property type="protein sequence ID" value="GGN86126.1"/>
    <property type="molecule type" value="Genomic_DNA"/>
</dbReference>
<sequence length="113" mass="12983">MNDPRRRTRLDLLRFLERVQEQDLARTRRWIEAERQCEDERQRGIAARPPAPDWLIEQGLSGREPVYVHVGGCWNAGKRSRGVERDQAVRALTEGGVPACPHCRPDTELGILD</sequence>
<dbReference type="InterPro" id="IPR046200">
    <property type="entry name" value="DUF6233"/>
</dbReference>
<proteinExistence type="predicted"/>
<dbReference type="AlphaFoldDB" id="A0A917YCM4"/>
<protein>
    <submittedName>
        <fullName evidence="1">Uncharacterized protein</fullName>
    </submittedName>
</protein>
<name>A0A917YCM4_9ACTN</name>
<dbReference type="RefSeq" id="WP_189190792.1">
    <property type="nucleotide sequence ID" value="NZ_BMMM01000018.1"/>
</dbReference>
<dbReference type="Proteomes" id="UP000600365">
    <property type="component" value="Unassembled WGS sequence"/>
</dbReference>
<dbReference type="Pfam" id="PF19746">
    <property type="entry name" value="DUF6233"/>
    <property type="match status" value="1"/>
</dbReference>
<organism evidence="1 2">
    <name type="scientific">Streptomyces albiflavescens</name>
    <dbReference type="NCBI Taxonomy" id="1623582"/>
    <lineage>
        <taxon>Bacteria</taxon>
        <taxon>Bacillati</taxon>
        <taxon>Actinomycetota</taxon>
        <taxon>Actinomycetes</taxon>
        <taxon>Kitasatosporales</taxon>
        <taxon>Streptomycetaceae</taxon>
        <taxon>Streptomyces</taxon>
    </lineage>
</organism>